<dbReference type="InterPro" id="IPR003676">
    <property type="entry name" value="SAUR_fam"/>
</dbReference>
<dbReference type="AlphaFoldDB" id="A0AA88QID1"/>
<keyword evidence="5" id="KW-1185">Reference proteome</keyword>
<keyword evidence="3" id="KW-0812">Transmembrane</keyword>
<comment type="caution">
    <text evidence="4">The sequence shown here is derived from an EMBL/GenBank/DDBJ whole genome shotgun (WGS) entry which is preliminary data.</text>
</comment>
<dbReference type="GO" id="GO:0009733">
    <property type="term" value="P:response to auxin"/>
    <property type="evidence" value="ECO:0007669"/>
    <property type="project" value="InterPro"/>
</dbReference>
<evidence type="ECO:0000256" key="3">
    <source>
        <dbReference type="SAM" id="Phobius"/>
    </source>
</evidence>
<feature type="compositionally biased region" description="Polar residues" evidence="2">
    <location>
        <begin position="11"/>
        <end position="24"/>
    </location>
</feature>
<evidence type="ECO:0000256" key="1">
    <source>
        <dbReference type="ARBA" id="ARBA00006974"/>
    </source>
</evidence>
<accession>A0AA88QID1</accession>
<gene>
    <name evidence="4" type="ORF">RJ640_016252</name>
</gene>
<feature type="transmembrane region" description="Helical" evidence="3">
    <location>
        <begin position="110"/>
        <end position="135"/>
    </location>
</feature>
<name>A0AA88QID1_9ASTE</name>
<dbReference type="Proteomes" id="UP001187471">
    <property type="component" value="Unassembled WGS sequence"/>
</dbReference>
<sequence length="473" mass="53079">MKVQRNKNSKEFNSLQHHWNPQNTRENRKPKGIVFSFSSSSSLISVVTRWSTASNCFSEQGNDGGLPTSSSSSYFSSKFLIRKDEKSSTGTQYFLPYSSTYAGTKPGARFLVLVLLSLLYPPLHPLLPSILYYGIRSSLIRKEKECWIPKSVWLWERISGLQMAIFPTGFTKMLGSKGSKDYSMLTKIDTTKPVSGVVPVYVGEEGNKYSVPVQFFSSLTIKELLEKYEDEFGAGKPLSLPCSEKEFETVLHFVITEMKDKKKKKRNRHISNVLLEEFEDGFEAGKPLSLRCSEQEFETHETWDWLLGSGFAEPAVPAFASLATEHPGKLSGQNGYLRSQQDRDIIPVLRMAIFPSGFTKMLGSKGSKGYSMLAKTDTRKPTVSGVVPVYVGEEGNKFNVPVEFFSSLAIKDLLEKYEDELGAGKPLSLPCPEKEFETVLLLVITEMKDKKKNRNRHISIFNSGFPLFGGFST</sequence>
<protein>
    <submittedName>
        <fullName evidence="4">Uncharacterized protein</fullName>
    </submittedName>
</protein>
<feature type="region of interest" description="Disordered" evidence="2">
    <location>
        <begin position="1"/>
        <end position="27"/>
    </location>
</feature>
<keyword evidence="3" id="KW-1133">Transmembrane helix</keyword>
<comment type="similarity">
    <text evidence="1">Belongs to the ARG7 family.</text>
</comment>
<evidence type="ECO:0000313" key="4">
    <source>
        <dbReference type="EMBL" id="KAK2970398.1"/>
    </source>
</evidence>
<reference evidence="4" key="1">
    <citation type="submission" date="2022-12" db="EMBL/GenBank/DDBJ databases">
        <title>Draft genome assemblies for two species of Escallonia (Escalloniales).</title>
        <authorList>
            <person name="Chanderbali A."/>
            <person name="Dervinis C."/>
            <person name="Anghel I."/>
            <person name="Soltis D."/>
            <person name="Soltis P."/>
            <person name="Zapata F."/>
        </authorList>
    </citation>
    <scope>NUCLEOTIDE SEQUENCE</scope>
    <source>
        <strain evidence="4">UCBG92.1500</strain>
        <tissue evidence="4">Leaf</tissue>
    </source>
</reference>
<organism evidence="4 5">
    <name type="scientific">Escallonia rubra</name>
    <dbReference type="NCBI Taxonomy" id="112253"/>
    <lineage>
        <taxon>Eukaryota</taxon>
        <taxon>Viridiplantae</taxon>
        <taxon>Streptophyta</taxon>
        <taxon>Embryophyta</taxon>
        <taxon>Tracheophyta</taxon>
        <taxon>Spermatophyta</taxon>
        <taxon>Magnoliopsida</taxon>
        <taxon>eudicotyledons</taxon>
        <taxon>Gunneridae</taxon>
        <taxon>Pentapetalae</taxon>
        <taxon>asterids</taxon>
        <taxon>campanulids</taxon>
        <taxon>Escalloniales</taxon>
        <taxon>Escalloniaceae</taxon>
        <taxon>Escallonia</taxon>
    </lineage>
</organism>
<evidence type="ECO:0000313" key="5">
    <source>
        <dbReference type="Proteomes" id="UP001187471"/>
    </source>
</evidence>
<dbReference type="Pfam" id="PF02519">
    <property type="entry name" value="Auxin_inducible"/>
    <property type="match status" value="2"/>
</dbReference>
<dbReference type="EMBL" id="JAVXUO010002717">
    <property type="protein sequence ID" value="KAK2970398.1"/>
    <property type="molecule type" value="Genomic_DNA"/>
</dbReference>
<dbReference type="PANTHER" id="PTHR31374">
    <property type="entry name" value="AUXIN-INDUCED PROTEIN-LIKE-RELATED"/>
    <property type="match status" value="1"/>
</dbReference>
<evidence type="ECO:0000256" key="2">
    <source>
        <dbReference type="SAM" id="MobiDB-lite"/>
    </source>
</evidence>
<dbReference type="PANTHER" id="PTHR31374:SF418">
    <property type="entry name" value="AUXIN-RESPONSIVE FAMILY PROTEIN"/>
    <property type="match status" value="1"/>
</dbReference>
<keyword evidence="3" id="KW-0472">Membrane</keyword>
<proteinExistence type="inferred from homology"/>